<keyword evidence="3" id="KW-1185">Reference proteome</keyword>
<dbReference type="AlphaFoldDB" id="A0A847SNE3"/>
<evidence type="ECO:0000313" key="3">
    <source>
        <dbReference type="Proteomes" id="UP000552864"/>
    </source>
</evidence>
<gene>
    <name evidence="2" type="ORF">HGH91_22135</name>
</gene>
<feature type="transmembrane region" description="Helical" evidence="1">
    <location>
        <begin position="309"/>
        <end position="334"/>
    </location>
</feature>
<feature type="transmembrane region" description="Helical" evidence="1">
    <location>
        <begin position="276"/>
        <end position="297"/>
    </location>
</feature>
<sequence>MKTQPLRKEKNCLNCGTEVPERYCTHCGQENTVQHETFGHLVGHFVADIFHYDSQFLTTLKALLVKPGFLTREYMAGRRVRYVNPIKLYVFVSFVFFFGVLALNSSHKEENGEDEMAEETLLNTGIGKDTIRLAAGTAGLKKAFENDSSATGRRIEELATSMNNVKSAREFDSLQQALPDSQRLNGVARKLMRRMVEVQHKYGKDTQAVIVEMFQHNLPKLMFILLPLFALFMKWMYDRKKWLYADHAIFAIHLHTFAFIIGLLASILTAIFHKGIFLTICYWSIVIYLVLALRNNYHQSLVKSLFKSIFLLGIYLLSAGIVFLGFLVLIFGIFL</sequence>
<reference evidence="2 3" key="1">
    <citation type="submission" date="2020-04" db="EMBL/GenBank/DDBJ databases">
        <authorList>
            <person name="Yin C."/>
        </authorList>
    </citation>
    <scope>NUCLEOTIDE SEQUENCE [LARGE SCALE GENOMIC DNA]</scope>
    <source>
        <strain evidence="2 3">Ak56</strain>
    </source>
</reference>
<evidence type="ECO:0000313" key="2">
    <source>
        <dbReference type="EMBL" id="NLR81343.1"/>
    </source>
</evidence>
<feature type="transmembrane region" description="Helical" evidence="1">
    <location>
        <begin position="88"/>
        <end position="106"/>
    </location>
</feature>
<dbReference type="Pfam" id="PF12412">
    <property type="entry name" value="DUF3667"/>
    <property type="match status" value="1"/>
</dbReference>
<feature type="transmembrane region" description="Helical" evidence="1">
    <location>
        <begin position="249"/>
        <end position="270"/>
    </location>
</feature>
<name>A0A847SNE3_9BACT</name>
<organism evidence="2 3">
    <name type="scientific">Chitinophaga eiseniae</name>
    <dbReference type="NCBI Taxonomy" id="634771"/>
    <lineage>
        <taxon>Bacteria</taxon>
        <taxon>Pseudomonadati</taxon>
        <taxon>Bacteroidota</taxon>
        <taxon>Chitinophagia</taxon>
        <taxon>Chitinophagales</taxon>
        <taxon>Chitinophagaceae</taxon>
        <taxon>Chitinophaga</taxon>
    </lineage>
</organism>
<keyword evidence="1" id="KW-0472">Membrane</keyword>
<protein>
    <submittedName>
        <fullName evidence="2">DUF3667 domain-containing protein</fullName>
    </submittedName>
</protein>
<keyword evidence="1" id="KW-1133">Transmembrane helix</keyword>
<keyword evidence="1" id="KW-0812">Transmembrane</keyword>
<evidence type="ECO:0000256" key="1">
    <source>
        <dbReference type="SAM" id="Phobius"/>
    </source>
</evidence>
<comment type="caution">
    <text evidence="2">The sequence shown here is derived from an EMBL/GenBank/DDBJ whole genome shotgun (WGS) entry which is preliminary data.</text>
</comment>
<feature type="transmembrane region" description="Helical" evidence="1">
    <location>
        <begin position="221"/>
        <end position="237"/>
    </location>
</feature>
<accession>A0A847SNE3</accession>
<proteinExistence type="predicted"/>
<dbReference type="Proteomes" id="UP000552864">
    <property type="component" value="Unassembled WGS sequence"/>
</dbReference>
<dbReference type="RefSeq" id="WP_168740966.1">
    <property type="nucleotide sequence ID" value="NZ_JABAHZ010000005.1"/>
</dbReference>
<dbReference type="InterPro" id="IPR022134">
    <property type="entry name" value="DUF3667"/>
</dbReference>
<dbReference type="EMBL" id="JABAHZ010000005">
    <property type="protein sequence ID" value="NLR81343.1"/>
    <property type="molecule type" value="Genomic_DNA"/>
</dbReference>